<dbReference type="AlphaFoldDB" id="I2F7G8"/>
<organism evidence="1 2">
    <name type="scientific">Mesotoga prima MesG1.Ag.4.2</name>
    <dbReference type="NCBI Taxonomy" id="660470"/>
    <lineage>
        <taxon>Bacteria</taxon>
        <taxon>Thermotogati</taxon>
        <taxon>Thermotogota</taxon>
        <taxon>Thermotogae</taxon>
        <taxon>Kosmotogales</taxon>
        <taxon>Kosmotogaceae</taxon>
        <taxon>Mesotoga</taxon>
    </lineage>
</organism>
<dbReference type="HOGENOM" id="CLU_3329963_0_0_0"/>
<reference evidence="1 2" key="1">
    <citation type="journal article" date="2012" name="Genome Biol. Evol.">
        <title>Genome Sequence of the Mesophilic Thermotogales Bacterium Mesotoga prima MesG1.Ag.4.2 Reveals the Largest Thermotogales Genome To Date.</title>
        <authorList>
            <person name="Zhaxybayeva O."/>
            <person name="Swithers K.S."/>
            <person name="Foght J."/>
            <person name="Green A.G."/>
            <person name="Bruce D."/>
            <person name="Detter C."/>
            <person name="Han S."/>
            <person name="Teshima H."/>
            <person name="Han J."/>
            <person name="Woyke T."/>
            <person name="Pitluck S."/>
            <person name="Nolan M."/>
            <person name="Ivanova N."/>
            <person name="Pati A."/>
            <person name="Land M.L."/>
            <person name="Dlutek M."/>
            <person name="Doolittle W.F."/>
            <person name="Noll K.M."/>
            <person name="Nesbo C.L."/>
        </authorList>
    </citation>
    <scope>NUCLEOTIDE SEQUENCE [LARGE SCALE GENOMIC DNA]</scope>
    <source>
        <strain evidence="2">mesG1.Ag.4.2</strain>
    </source>
</reference>
<name>I2F7G8_9BACT</name>
<proteinExistence type="predicted"/>
<dbReference type="KEGG" id="mpg:Theba_2241"/>
<gene>
    <name evidence="1" type="ORF">Theba_2241</name>
</gene>
<dbReference type="Proteomes" id="UP000002881">
    <property type="component" value="Chromosome"/>
</dbReference>
<evidence type="ECO:0000313" key="2">
    <source>
        <dbReference type="Proteomes" id="UP000002881"/>
    </source>
</evidence>
<protein>
    <submittedName>
        <fullName evidence="1">Uncharacterized protein</fullName>
    </submittedName>
</protein>
<keyword evidence="2" id="KW-1185">Reference proteome</keyword>
<accession>I2F7G8</accession>
<dbReference type="EMBL" id="CP003532">
    <property type="protein sequence ID" value="AFK07871.1"/>
    <property type="molecule type" value="Genomic_DNA"/>
</dbReference>
<evidence type="ECO:0000313" key="1">
    <source>
        <dbReference type="EMBL" id="AFK07871.1"/>
    </source>
</evidence>
<sequence length="38" mass="4174">MRLLVFNGSPREVKSNTLTIVTCTPGNYNEGDFTPSLT</sequence>